<dbReference type="GO" id="GO:0016706">
    <property type="term" value="F:2-oxoglutarate-dependent dioxygenase activity"/>
    <property type="evidence" value="ECO:0007669"/>
    <property type="project" value="InterPro"/>
</dbReference>
<sequence>MTVLTTDFVQPTMDDYPTRKTTEPALLYRKDPAVWGDAADGPIDSETLAGYDENGYLQIDSLLTQEELREYRAELDRLRSDAGLQSDERVVVEPGTTKVRSIYEVHKISELFARLVADPRVAGRARQILGSEVYVHQSRVNHERRFTGTDLYWTSDFETWHAEDGMPRMRAVSIAIALTDNESHNGALMVMPGSHRTFVSCVGEAPDDRYRSTPEGEEAGAPDQCSLSILAEKRGVEMLTGPAGSATMLDSNCMHAASSSLTPFPRSSLLIVFNSVENTCAEPFSASSPRPEFLGARDFTTV</sequence>
<comment type="caution">
    <text evidence="12">The sequence shown here is derived from an EMBL/GenBank/DDBJ whole genome shotgun (WGS) entry which is preliminary data.</text>
</comment>
<dbReference type="NCBIfam" id="TIGR02408">
    <property type="entry name" value="ectoine_ThpD"/>
    <property type="match status" value="1"/>
</dbReference>
<comment type="function">
    <text evidence="2">Involved in the biosynthesis of 5-hydroxyectoine, called compatible solute, which helps organisms to survive extreme osmotic stress by acting as a highly soluble organic osmolyte. Catalyzes the 2-oxoglutarate-dependent selective hydroxylation of L-ectoine to yield (4S,5S)-5-hydroxyectoine.</text>
</comment>
<evidence type="ECO:0000256" key="5">
    <source>
        <dbReference type="ARBA" id="ARBA00022723"/>
    </source>
</evidence>
<evidence type="ECO:0000256" key="8">
    <source>
        <dbReference type="ARBA" id="ARBA00023004"/>
    </source>
</evidence>
<comment type="subunit">
    <text evidence="4">Homodimer.</text>
</comment>
<comment type="catalytic activity">
    <reaction evidence="9">
        <text>L-ectoine + 2-oxoglutarate + O2 = 5-hydroxyectoine + succinate + CO2</text>
        <dbReference type="Rhea" id="RHEA:45740"/>
        <dbReference type="ChEBI" id="CHEBI:15379"/>
        <dbReference type="ChEBI" id="CHEBI:16526"/>
        <dbReference type="ChEBI" id="CHEBI:16810"/>
        <dbReference type="ChEBI" id="CHEBI:30031"/>
        <dbReference type="ChEBI" id="CHEBI:58515"/>
        <dbReference type="ChEBI" id="CHEBI:85413"/>
        <dbReference type="EC" id="1.14.11.55"/>
    </reaction>
</comment>
<keyword evidence="7" id="KW-0560">Oxidoreductase</keyword>
<keyword evidence="13" id="KW-1185">Reference proteome</keyword>
<evidence type="ECO:0000256" key="3">
    <source>
        <dbReference type="ARBA" id="ARBA00007851"/>
    </source>
</evidence>
<evidence type="ECO:0000256" key="10">
    <source>
        <dbReference type="NCBIfam" id="TIGR02408"/>
    </source>
</evidence>
<dbReference type="Pfam" id="PF05721">
    <property type="entry name" value="PhyH"/>
    <property type="match status" value="1"/>
</dbReference>
<evidence type="ECO:0000256" key="2">
    <source>
        <dbReference type="ARBA" id="ARBA00004063"/>
    </source>
</evidence>
<evidence type="ECO:0000256" key="11">
    <source>
        <dbReference type="SAM" id="Coils"/>
    </source>
</evidence>
<dbReference type="RefSeq" id="WP_285758642.1">
    <property type="nucleotide sequence ID" value="NZ_BSQG01000002.1"/>
</dbReference>
<evidence type="ECO:0000313" key="13">
    <source>
        <dbReference type="Proteomes" id="UP001165092"/>
    </source>
</evidence>
<dbReference type="GO" id="GO:0005506">
    <property type="term" value="F:iron ion binding"/>
    <property type="evidence" value="ECO:0007669"/>
    <property type="project" value="UniProtKB-ARBA"/>
</dbReference>
<keyword evidence="11" id="KW-0175">Coiled coil</keyword>
<evidence type="ECO:0000256" key="6">
    <source>
        <dbReference type="ARBA" id="ARBA00022964"/>
    </source>
</evidence>
<feature type="coiled-coil region" evidence="11">
    <location>
        <begin position="61"/>
        <end position="88"/>
    </location>
</feature>
<dbReference type="PANTHER" id="PTHR20883:SF48">
    <property type="entry name" value="ECTOINE DIOXYGENASE"/>
    <property type="match status" value="1"/>
</dbReference>
<dbReference type="Gene3D" id="2.60.120.620">
    <property type="entry name" value="q2cbj1_9rhob like domain"/>
    <property type="match status" value="1"/>
</dbReference>
<gene>
    <name evidence="12" type="primary">ectD</name>
    <name evidence="12" type="ORF">Nans01_18850</name>
</gene>
<comment type="cofactor">
    <cofactor evidence="1">
        <name>Fe(2+)</name>
        <dbReference type="ChEBI" id="CHEBI:29033"/>
    </cofactor>
</comment>
<organism evidence="12 13">
    <name type="scientific">Nocardiopsis ansamitocini</name>
    <dbReference type="NCBI Taxonomy" id="1670832"/>
    <lineage>
        <taxon>Bacteria</taxon>
        <taxon>Bacillati</taxon>
        <taxon>Actinomycetota</taxon>
        <taxon>Actinomycetes</taxon>
        <taxon>Streptosporangiales</taxon>
        <taxon>Nocardiopsidaceae</taxon>
        <taxon>Nocardiopsis</taxon>
    </lineage>
</organism>
<dbReference type="PANTHER" id="PTHR20883">
    <property type="entry name" value="PHYTANOYL-COA DIOXYGENASE DOMAIN CONTAINING 1"/>
    <property type="match status" value="1"/>
</dbReference>
<name>A0A9W6P544_9ACTN</name>
<evidence type="ECO:0000256" key="7">
    <source>
        <dbReference type="ARBA" id="ARBA00023002"/>
    </source>
</evidence>
<dbReference type="EMBL" id="BSQG01000002">
    <property type="protein sequence ID" value="GLU47534.1"/>
    <property type="molecule type" value="Genomic_DNA"/>
</dbReference>
<dbReference type="Proteomes" id="UP001165092">
    <property type="component" value="Unassembled WGS sequence"/>
</dbReference>
<evidence type="ECO:0000256" key="1">
    <source>
        <dbReference type="ARBA" id="ARBA00001954"/>
    </source>
</evidence>
<dbReference type="EC" id="1.14.11.55" evidence="10"/>
<dbReference type="AlphaFoldDB" id="A0A9W6P544"/>
<keyword evidence="8" id="KW-0408">Iron</keyword>
<comment type="similarity">
    <text evidence="3">Belongs to the PhyH family. EctD subfamily.</text>
</comment>
<dbReference type="InterPro" id="IPR008775">
    <property type="entry name" value="Phytyl_CoA_dOase-like"/>
</dbReference>
<evidence type="ECO:0000313" key="12">
    <source>
        <dbReference type="EMBL" id="GLU47534.1"/>
    </source>
</evidence>
<keyword evidence="6 12" id="KW-0223">Dioxygenase</keyword>
<evidence type="ECO:0000256" key="9">
    <source>
        <dbReference type="ARBA" id="ARBA00049228"/>
    </source>
</evidence>
<proteinExistence type="inferred from homology"/>
<accession>A0A9W6P544</accession>
<dbReference type="InterPro" id="IPR012774">
    <property type="entry name" value="EctD"/>
</dbReference>
<dbReference type="SUPFAM" id="SSF51197">
    <property type="entry name" value="Clavaminate synthase-like"/>
    <property type="match status" value="1"/>
</dbReference>
<keyword evidence="5" id="KW-0479">Metal-binding</keyword>
<protein>
    <recommendedName>
        <fullName evidence="10">Ectoine hydroxylase</fullName>
        <ecNumber evidence="10">1.14.11.55</ecNumber>
    </recommendedName>
</protein>
<evidence type="ECO:0000256" key="4">
    <source>
        <dbReference type="ARBA" id="ARBA00011738"/>
    </source>
</evidence>
<reference evidence="12" key="1">
    <citation type="submission" date="2023-02" db="EMBL/GenBank/DDBJ databases">
        <title>Nocardiopsis ansamitocini NBRC 112285.</title>
        <authorList>
            <person name="Ichikawa N."/>
            <person name="Sato H."/>
            <person name="Tonouchi N."/>
        </authorList>
    </citation>
    <scope>NUCLEOTIDE SEQUENCE</scope>
    <source>
        <strain evidence="12">NBRC 112285</strain>
    </source>
</reference>